<dbReference type="Proteomes" id="UP000253090">
    <property type="component" value="Unassembled WGS sequence"/>
</dbReference>
<dbReference type="EMBL" id="QPJW01000001">
    <property type="protein sequence ID" value="RCX22911.1"/>
    <property type="molecule type" value="Genomic_DNA"/>
</dbReference>
<dbReference type="AlphaFoldDB" id="A0A369BNE0"/>
<accession>A0A369BNE0</accession>
<evidence type="ECO:0000313" key="2">
    <source>
        <dbReference type="Proteomes" id="UP000253090"/>
    </source>
</evidence>
<protein>
    <submittedName>
        <fullName evidence="1">Uncharacterized protein</fullName>
    </submittedName>
</protein>
<gene>
    <name evidence="1" type="ORF">DFP94_101500</name>
</gene>
<dbReference type="InterPro" id="IPR011604">
    <property type="entry name" value="PDDEXK-like_dom_sf"/>
</dbReference>
<evidence type="ECO:0000313" key="1">
    <source>
        <dbReference type="EMBL" id="RCX22911.1"/>
    </source>
</evidence>
<comment type="caution">
    <text evidence="1">The sequence shown here is derived from an EMBL/GenBank/DDBJ whole genome shotgun (WGS) entry which is preliminary data.</text>
</comment>
<proteinExistence type="predicted"/>
<reference evidence="1 2" key="1">
    <citation type="submission" date="2018-07" db="EMBL/GenBank/DDBJ databases">
        <title>Genomic Encyclopedia of Type Strains, Phase III (KMG-III): the genomes of soil and plant-associated and newly described type strains.</title>
        <authorList>
            <person name="Whitman W."/>
        </authorList>
    </citation>
    <scope>NUCLEOTIDE SEQUENCE [LARGE SCALE GENOMIC DNA]</scope>
    <source>
        <strain evidence="1 2">CECT 8333</strain>
    </source>
</reference>
<keyword evidence="2" id="KW-1185">Reference proteome</keyword>
<organism evidence="1 2">
    <name type="scientific">Fontibacillus phaseoli</name>
    <dbReference type="NCBI Taxonomy" id="1416533"/>
    <lineage>
        <taxon>Bacteria</taxon>
        <taxon>Bacillati</taxon>
        <taxon>Bacillota</taxon>
        <taxon>Bacilli</taxon>
        <taxon>Bacillales</taxon>
        <taxon>Paenibacillaceae</taxon>
        <taxon>Fontibacillus</taxon>
    </lineage>
</organism>
<sequence length="260" mass="29624">MPPHQGRWRRIGTALGDMIQRDVLFMEKHYEKVTGSKSRFSFARNERGEPMFEEFAKLNSVIEHNGQKFILFGTGDGIMEYRSPLGEVLRVGLECKSKQTTYSTTSGYSVRNGPKLDHVKQCICYSLMYNVDYYVILYVNASKKGWEMTEADVEKYPDIVAFGLHITNEMRAEVLDHFAGIVDAANLGIPPKIDLGKWTFNDFKQVCALSLSPDELAEIERQVTALQRSSLPEWKKRGPAEALADIYRIRAERELTKEAA</sequence>
<name>A0A369BNE0_9BACL</name>
<dbReference type="Gene3D" id="3.90.320.10">
    <property type="match status" value="1"/>
</dbReference>